<feature type="region of interest" description="Disordered" evidence="1">
    <location>
        <begin position="209"/>
        <end position="302"/>
    </location>
</feature>
<feature type="transmembrane region" description="Helical" evidence="2">
    <location>
        <begin position="12"/>
        <end position="41"/>
    </location>
</feature>
<evidence type="ECO:0000313" key="3">
    <source>
        <dbReference type="EMBL" id="KAF7359046.1"/>
    </source>
</evidence>
<keyword evidence="4" id="KW-1185">Reference proteome</keyword>
<keyword evidence="2" id="KW-0472">Membrane</keyword>
<comment type="caution">
    <text evidence="3">The sequence shown here is derived from an EMBL/GenBank/DDBJ whole genome shotgun (WGS) entry which is preliminary data.</text>
</comment>
<evidence type="ECO:0000313" key="4">
    <source>
        <dbReference type="Proteomes" id="UP000623467"/>
    </source>
</evidence>
<evidence type="ECO:0000256" key="1">
    <source>
        <dbReference type="SAM" id="MobiDB-lite"/>
    </source>
</evidence>
<reference evidence="3" key="1">
    <citation type="submission" date="2020-05" db="EMBL/GenBank/DDBJ databases">
        <title>Mycena genomes resolve the evolution of fungal bioluminescence.</title>
        <authorList>
            <person name="Tsai I.J."/>
        </authorList>
    </citation>
    <scope>NUCLEOTIDE SEQUENCE</scope>
    <source>
        <strain evidence="3">160909Yilan</strain>
    </source>
</reference>
<organism evidence="3 4">
    <name type="scientific">Mycena sanguinolenta</name>
    <dbReference type="NCBI Taxonomy" id="230812"/>
    <lineage>
        <taxon>Eukaryota</taxon>
        <taxon>Fungi</taxon>
        <taxon>Dikarya</taxon>
        <taxon>Basidiomycota</taxon>
        <taxon>Agaricomycotina</taxon>
        <taxon>Agaricomycetes</taxon>
        <taxon>Agaricomycetidae</taxon>
        <taxon>Agaricales</taxon>
        <taxon>Marasmiineae</taxon>
        <taxon>Mycenaceae</taxon>
        <taxon>Mycena</taxon>
    </lineage>
</organism>
<name>A0A8H6YIR9_9AGAR</name>
<feature type="region of interest" description="Disordered" evidence="1">
    <location>
        <begin position="144"/>
        <end position="180"/>
    </location>
</feature>
<keyword evidence="2" id="KW-0812">Transmembrane</keyword>
<dbReference type="EMBL" id="JACAZH010000009">
    <property type="protein sequence ID" value="KAF7359046.1"/>
    <property type="molecule type" value="Genomic_DNA"/>
</dbReference>
<feature type="compositionally biased region" description="Basic and acidic residues" evidence="1">
    <location>
        <begin position="209"/>
        <end position="223"/>
    </location>
</feature>
<protein>
    <submittedName>
        <fullName evidence="3">Uncharacterized protein</fullName>
    </submittedName>
</protein>
<feature type="compositionally biased region" description="Low complexity" evidence="1">
    <location>
        <begin position="234"/>
        <end position="245"/>
    </location>
</feature>
<accession>A0A8H6YIR9</accession>
<dbReference type="Proteomes" id="UP000623467">
    <property type="component" value="Unassembled WGS sequence"/>
</dbReference>
<evidence type="ECO:0000256" key="2">
    <source>
        <dbReference type="SAM" id="Phobius"/>
    </source>
</evidence>
<feature type="compositionally biased region" description="Low complexity" evidence="1">
    <location>
        <begin position="158"/>
        <end position="180"/>
    </location>
</feature>
<keyword evidence="2" id="KW-1133">Transmembrane helix</keyword>
<proteinExistence type="predicted"/>
<sequence>MPTLQARGAFDFSANIGLVVGLAIVGLLLIITFVVLVISVLQWRRAARKQSVPSSHELLTAKPKRVEKFYPVHRKASSESMGLLLQKPSTSWAPQVQAQPYGLHLPQYSYVGAEDEDHNVDPRIESGRSTPATRLPIPLALRVSIPQPAPAPPSERLSQPSVEPSSLGSSDSESAYSALSASTRMHTIDFASPPPPVPALPQHLRLHNEQQAEGRRDDPDRPRYISTPARVETIDLSSPSLESPIPSSPDPYPRPRSELPPEEPPLVRGGYRRCRQPPQIACQAAGEHTPAVGDADIPHRAR</sequence>
<dbReference type="OrthoDB" id="3051802at2759"/>
<gene>
    <name evidence="3" type="ORF">MSAN_01245500</name>
</gene>
<dbReference type="AlphaFoldDB" id="A0A8H6YIR9"/>